<accession>A0A447IGA0</accession>
<dbReference type="PANTHER" id="PTHR45138:SF9">
    <property type="entry name" value="DIGUANYLATE CYCLASE DGCM-RELATED"/>
    <property type="match status" value="1"/>
</dbReference>
<keyword evidence="7" id="KW-1185">Reference proteome</keyword>
<comment type="catalytic activity">
    <reaction evidence="2">
        <text>2 GTP = 3',3'-c-di-GMP + 2 diphosphate</text>
        <dbReference type="Rhea" id="RHEA:24898"/>
        <dbReference type="ChEBI" id="CHEBI:33019"/>
        <dbReference type="ChEBI" id="CHEBI:37565"/>
        <dbReference type="ChEBI" id="CHEBI:58805"/>
        <dbReference type="EC" id="2.7.7.65"/>
    </reaction>
</comment>
<dbReference type="CDD" id="cd01949">
    <property type="entry name" value="GGDEF"/>
    <property type="match status" value="1"/>
</dbReference>
<dbReference type="InterPro" id="IPR043128">
    <property type="entry name" value="Rev_trsase/Diguanyl_cyclase"/>
</dbReference>
<feature type="transmembrane region" description="Helical" evidence="4">
    <location>
        <begin position="90"/>
        <end position="115"/>
    </location>
</feature>
<feature type="transmembrane region" description="Helical" evidence="4">
    <location>
        <begin position="127"/>
        <end position="150"/>
    </location>
</feature>
<dbReference type="AlphaFoldDB" id="A0A447IGA0"/>
<evidence type="ECO:0000256" key="2">
    <source>
        <dbReference type="ARBA" id="ARBA00034247"/>
    </source>
</evidence>
<sequence>MPTMPAAPVSGPGRDYATAASRLLLVLATTIFFASLAGILSRPNGFLAAFWPANAILAVILLRVAAPMRFPALIGGLLGYQAAGYATGDVSWGAIQLTAANMVSAVTFTFAYLSFCEEQMSIGRPRAILALVGASVLAAAAAGVAGAPILAEISHASYFDAWRTWFGSEIMSYLVLVPGLLALGWPLRRPRLADIRRLTASATLLPALAVVATLAVSVVAVEPIAIVFPVPALIWAALVLPLPATCLLVMLFSSVTMFAVKLGLYDFGTGGLSDPLISSVHLGVAMIALAPVLVAAVTADRRRQFSELEKAARFDALTGALNRGAFMAEGEAMVTAQRRAHAPMAGLLLDVDHFKRINDLHGHAAGDLALTAMAAVIRKTIRGGDLFGRLGGEEFALLLPDADLDAAALVANRICRQIERLQTPIADGTILTMTVSIGVVASVETTVELSEVLSLADRAMYEAKRAGRNQVQRCDLDAMHYDEDSDHGGNRPVSGSQLQADSGHHSV</sequence>
<feature type="transmembrane region" description="Helical" evidence="4">
    <location>
        <begin position="47"/>
        <end position="70"/>
    </location>
</feature>
<dbReference type="NCBIfam" id="TIGR00254">
    <property type="entry name" value="GGDEF"/>
    <property type="match status" value="1"/>
</dbReference>
<evidence type="ECO:0000256" key="1">
    <source>
        <dbReference type="ARBA" id="ARBA00012528"/>
    </source>
</evidence>
<feature type="transmembrane region" description="Helical" evidence="4">
    <location>
        <begin position="276"/>
        <end position="297"/>
    </location>
</feature>
<dbReference type="Gene3D" id="3.30.70.270">
    <property type="match status" value="1"/>
</dbReference>
<organism evidence="6 7">
    <name type="scientific">Devosia equisanguinis</name>
    <dbReference type="NCBI Taxonomy" id="2490941"/>
    <lineage>
        <taxon>Bacteria</taxon>
        <taxon>Pseudomonadati</taxon>
        <taxon>Pseudomonadota</taxon>
        <taxon>Alphaproteobacteria</taxon>
        <taxon>Hyphomicrobiales</taxon>
        <taxon>Devosiaceae</taxon>
        <taxon>Devosia</taxon>
    </lineage>
</organism>
<evidence type="ECO:0000259" key="5">
    <source>
        <dbReference type="PROSITE" id="PS50887"/>
    </source>
</evidence>
<keyword evidence="4" id="KW-0812">Transmembrane</keyword>
<keyword evidence="6" id="KW-0808">Transferase</keyword>
<dbReference type="EC" id="2.7.7.65" evidence="1"/>
<evidence type="ECO:0000313" key="6">
    <source>
        <dbReference type="EMBL" id="VDS06509.1"/>
    </source>
</evidence>
<feature type="domain" description="GGDEF" evidence="5">
    <location>
        <begin position="342"/>
        <end position="476"/>
    </location>
</feature>
<feature type="transmembrane region" description="Helical" evidence="4">
    <location>
        <begin position="199"/>
        <end position="218"/>
    </location>
</feature>
<dbReference type="PROSITE" id="PS50887">
    <property type="entry name" value="GGDEF"/>
    <property type="match status" value="1"/>
</dbReference>
<evidence type="ECO:0000256" key="3">
    <source>
        <dbReference type="SAM" id="MobiDB-lite"/>
    </source>
</evidence>
<gene>
    <name evidence="6" type="primary">ycdT_4</name>
    <name evidence="6" type="ORF">DEVEQU_03673</name>
</gene>
<feature type="transmembrane region" description="Helical" evidence="4">
    <location>
        <begin position="20"/>
        <end position="40"/>
    </location>
</feature>
<dbReference type="SUPFAM" id="SSF55073">
    <property type="entry name" value="Nucleotide cyclase"/>
    <property type="match status" value="1"/>
</dbReference>
<dbReference type="InterPro" id="IPR000160">
    <property type="entry name" value="GGDEF_dom"/>
</dbReference>
<dbReference type="SMART" id="SM00267">
    <property type="entry name" value="GGDEF"/>
    <property type="match status" value="1"/>
</dbReference>
<keyword evidence="4" id="KW-1133">Transmembrane helix</keyword>
<dbReference type="Pfam" id="PF00990">
    <property type="entry name" value="GGDEF"/>
    <property type="match status" value="1"/>
</dbReference>
<dbReference type="InterPro" id="IPR050469">
    <property type="entry name" value="Diguanylate_Cyclase"/>
</dbReference>
<feature type="compositionally biased region" description="Basic and acidic residues" evidence="3">
    <location>
        <begin position="480"/>
        <end position="489"/>
    </location>
</feature>
<dbReference type="Proteomes" id="UP000268844">
    <property type="component" value="Unassembled WGS sequence"/>
</dbReference>
<protein>
    <recommendedName>
        <fullName evidence="1">diguanylate cyclase</fullName>
        <ecNumber evidence="1">2.7.7.65</ecNumber>
    </recommendedName>
</protein>
<dbReference type="GO" id="GO:0052621">
    <property type="term" value="F:diguanylate cyclase activity"/>
    <property type="evidence" value="ECO:0007669"/>
    <property type="project" value="UniProtKB-EC"/>
</dbReference>
<keyword evidence="6" id="KW-0548">Nucleotidyltransferase</keyword>
<dbReference type="OrthoDB" id="9812260at2"/>
<keyword evidence="4" id="KW-0472">Membrane</keyword>
<evidence type="ECO:0000313" key="7">
    <source>
        <dbReference type="Proteomes" id="UP000268844"/>
    </source>
</evidence>
<dbReference type="FunFam" id="3.30.70.270:FF:000001">
    <property type="entry name" value="Diguanylate cyclase domain protein"/>
    <property type="match status" value="1"/>
</dbReference>
<feature type="transmembrane region" description="Helical" evidence="4">
    <location>
        <begin position="170"/>
        <end position="187"/>
    </location>
</feature>
<dbReference type="EMBL" id="UZWD01000049">
    <property type="protein sequence ID" value="VDS06509.1"/>
    <property type="molecule type" value="Genomic_DNA"/>
</dbReference>
<name>A0A447IGA0_9HYPH</name>
<dbReference type="PANTHER" id="PTHR45138">
    <property type="entry name" value="REGULATORY COMPONENTS OF SENSORY TRANSDUCTION SYSTEM"/>
    <property type="match status" value="1"/>
</dbReference>
<proteinExistence type="predicted"/>
<reference evidence="6 7" key="1">
    <citation type="submission" date="2018-12" db="EMBL/GenBank/DDBJ databases">
        <authorList>
            <person name="Criscuolo A."/>
        </authorList>
    </citation>
    <scope>NUCLEOTIDE SEQUENCE [LARGE SCALE GENOMIC DNA]</scope>
    <source>
        <strain evidence="6">ACIP1116281</strain>
    </source>
</reference>
<dbReference type="RefSeq" id="WP_126152016.1">
    <property type="nucleotide sequence ID" value="NZ_JBHTMH010000001.1"/>
</dbReference>
<evidence type="ECO:0000256" key="4">
    <source>
        <dbReference type="SAM" id="Phobius"/>
    </source>
</evidence>
<dbReference type="InterPro" id="IPR029787">
    <property type="entry name" value="Nucleotide_cyclase"/>
</dbReference>
<feature type="region of interest" description="Disordered" evidence="3">
    <location>
        <begin position="480"/>
        <end position="507"/>
    </location>
</feature>